<dbReference type="PANTHER" id="PTHR33877">
    <property type="entry name" value="SLL1193 PROTEIN"/>
    <property type="match status" value="1"/>
</dbReference>
<protein>
    <recommendedName>
        <fullName evidence="1">HNH nuclease domain-containing protein</fullName>
    </recommendedName>
</protein>
<evidence type="ECO:0000259" key="1">
    <source>
        <dbReference type="SMART" id="SM00507"/>
    </source>
</evidence>
<dbReference type="AlphaFoldDB" id="A0AAV9I936"/>
<evidence type="ECO:0000313" key="3">
    <source>
        <dbReference type="Proteomes" id="UP001300502"/>
    </source>
</evidence>
<accession>A0AAV9I936</accession>
<feature type="domain" description="HNH nuclease" evidence="1">
    <location>
        <begin position="191"/>
        <end position="244"/>
    </location>
</feature>
<dbReference type="Pfam" id="PF14279">
    <property type="entry name" value="HNH_5"/>
    <property type="match status" value="1"/>
</dbReference>
<proteinExistence type="predicted"/>
<dbReference type="InterPro" id="IPR052892">
    <property type="entry name" value="NA-targeting_endonuclease"/>
</dbReference>
<dbReference type="InterPro" id="IPR003615">
    <property type="entry name" value="HNH_nuc"/>
</dbReference>
<keyword evidence="3" id="KW-1185">Reference proteome</keyword>
<dbReference type="CDD" id="cd00085">
    <property type="entry name" value="HNHc"/>
    <property type="match status" value="1"/>
</dbReference>
<dbReference type="Gene3D" id="1.10.30.50">
    <property type="match status" value="1"/>
</dbReference>
<gene>
    <name evidence="2" type="ORF">GAYE_SCF00G1833</name>
</gene>
<dbReference type="PANTHER" id="PTHR33877:SF2">
    <property type="entry name" value="OS07G0170200 PROTEIN"/>
    <property type="match status" value="1"/>
</dbReference>
<dbReference type="EMBL" id="JANCYU010000020">
    <property type="protein sequence ID" value="KAK4523935.1"/>
    <property type="molecule type" value="Genomic_DNA"/>
</dbReference>
<name>A0AAV9I936_9RHOD</name>
<sequence>MQPLSKVFSYIKIPIWKSHVFHKDKTKNGVIAYERFGSRQWLVISFKPIRKCNMFLEPRADFIFCCSSSPSLAVSEKEDNISFNYYQLYNMNPAETTRSSTLVDLHKLEKDPQASPESFPTLVLNADFQPVSYYPLSLWPWYETIKAVLLEKVVVLETYEKVIRSPSLSLQLPSVVALKEFRKLTGREPIFTRFNVFLRDDFVCQYCGKRYSCVNLSFDHIIPRSRGGRSCWTNVVTACFPCNFKKGSRLIEETKDMKLLKYPKRPTFYELQVKAKKLAPKISHTTWKAYLAT</sequence>
<dbReference type="Proteomes" id="UP001300502">
    <property type="component" value="Unassembled WGS sequence"/>
</dbReference>
<dbReference type="SMART" id="SM00507">
    <property type="entry name" value="HNHc"/>
    <property type="match status" value="1"/>
</dbReference>
<reference evidence="2 3" key="1">
    <citation type="submission" date="2022-07" db="EMBL/GenBank/DDBJ databases">
        <title>Genome-wide signatures of adaptation to extreme environments.</title>
        <authorList>
            <person name="Cho C.H."/>
            <person name="Yoon H.S."/>
        </authorList>
    </citation>
    <scope>NUCLEOTIDE SEQUENCE [LARGE SCALE GENOMIC DNA]</scope>
    <source>
        <strain evidence="2 3">108.79 E11</strain>
    </source>
</reference>
<evidence type="ECO:0000313" key="2">
    <source>
        <dbReference type="EMBL" id="KAK4523935.1"/>
    </source>
</evidence>
<organism evidence="2 3">
    <name type="scientific">Galdieria yellowstonensis</name>
    <dbReference type="NCBI Taxonomy" id="3028027"/>
    <lineage>
        <taxon>Eukaryota</taxon>
        <taxon>Rhodophyta</taxon>
        <taxon>Bangiophyceae</taxon>
        <taxon>Galdieriales</taxon>
        <taxon>Galdieriaceae</taxon>
        <taxon>Galdieria</taxon>
    </lineage>
</organism>
<dbReference type="InterPro" id="IPR029471">
    <property type="entry name" value="HNH_5"/>
</dbReference>
<comment type="caution">
    <text evidence="2">The sequence shown here is derived from an EMBL/GenBank/DDBJ whole genome shotgun (WGS) entry which is preliminary data.</text>
</comment>